<dbReference type="SUPFAM" id="SSF52540">
    <property type="entry name" value="P-loop containing nucleoside triphosphate hydrolases"/>
    <property type="match status" value="1"/>
</dbReference>
<dbReference type="RefSeq" id="WP_368006635.1">
    <property type="nucleotide sequence ID" value="NZ_JAMXFF010000015.1"/>
</dbReference>
<dbReference type="Gene3D" id="3.40.50.300">
    <property type="entry name" value="P-loop containing nucleotide triphosphate hydrolases"/>
    <property type="match status" value="1"/>
</dbReference>
<dbReference type="InterPro" id="IPR002182">
    <property type="entry name" value="NB-ARC"/>
</dbReference>
<keyword evidence="3" id="KW-1185">Reference proteome</keyword>
<feature type="domain" description="NB-ARC" evidence="1">
    <location>
        <begin position="119"/>
        <end position="272"/>
    </location>
</feature>
<dbReference type="Proteomes" id="UP001525890">
    <property type="component" value="Unassembled WGS sequence"/>
</dbReference>
<protein>
    <submittedName>
        <fullName evidence="2">NB-ARC domain-containing protein</fullName>
    </submittedName>
</protein>
<comment type="caution">
    <text evidence="2">The sequence shown here is derived from an EMBL/GenBank/DDBJ whole genome shotgun (WGS) entry which is preliminary data.</text>
</comment>
<evidence type="ECO:0000259" key="1">
    <source>
        <dbReference type="Pfam" id="PF00931"/>
    </source>
</evidence>
<accession>A0ABT2MUC0</accession>
<evidence type="ECO:0000313" key="2">
    <source>
        <dbReference type="EMBL" id="MCT7967027.1"/>
    </source>
</evidence>
<dbReference type="EMBL" id="JAMXFF010000015">
    <property type="protein sequence ID" value="MCT7967027.1"/>
    <property type="molecule type" value="Genomic_DNA"/>
</dbReference>
<dbReference type="Pfam" id="PF00931">
    <property type="entry name" value="NB-ARC"/>
    <property type="match status" value="1"/>
</dbReference>
<name>A0ABT2MUC0_9CYAN</name>
<organism evidence="2 3">
    <name type="scientific">Laspinema palackyanum D2a</name>
    <dbReference type="NCBI Taxonomy" id="2953684"/>
    <lineage>
        <taxon>Bacteria</taxon>
        <taxon>Bacillati</taxon>
        <taxon>Cyanobacteriota</taxon>
        <taxon>Cyanophyceae</taxon>
        <taxon>Oscillatoriophycideae</taxon>
        <taxon>Oscillatoriales</taxon>
        <taxon>Laspinemataceae</taxon>
        <taxon>Laspinema</taxon>
        <taxon>Laspinema palackyanum</taxon>
    </lineage>
</organism>
<dbReference type="InterPro" id="IPR027417">
    <property type="entry name" value="P-loop_NTPase"/>
</dbReference>
<proteinExistence type="predicted"/>
<dbReference type="PRINTS" id="PR00364">
    <property type="entry name" value="DISEASERSIST"/>
</dbReference>
<dbReference type="PANTHER" id="PTHR47691">
    <property type="entry name" value="REGULATOR-RELATED"/>
    <property type="match status" value="1"/>
</dbReference>
<dbReference type="PANTHER" id="PTHR47691:SF3">
    <property type="entry name" value="HTH-TYPE TRANSCRIPTIONAL REGULATOR RV0890C-RELATED"/>
    <property type="match status" value="1"/>
</dbReference>
<evidence type="ECO:0000313" key="3">
    <source>
        <dbReference type="Proteomes" id="UP001525890"/>
    </source>
</evidence>
<reference evidence="2 3" key="1">
    <citation type="journal article" date="2022" name="Front. Microbiol.">
        <title>High genomic differentiation and limited gene flow indicate recent cryptic speciation within the genus Laspinema (cyanobacteria).</title>
        <authorList>
            <person name="Stanojkovic A."/>
            <person name="Skoupy S."/>
            <person name="Skaloud P."/>
            <person name="Dvorak P."/>
        </authorList>
    </citation>
    <scope>NUCLEOTIDE SEQUENCE [LARGE SCALE GENOMIC DNA]</scope>
    <source>
        <strain evidence="2 3">D2a</strain>
    </source>
</reference>
<gene>
    <name evidence="2" type="ORF">NG799_11835</name>
</gene>
<sequence>MSKSLKASMEGLAVADRARKRLGWTKTSTARWWQDAHTSRATLRRFWHGDRIQQDIFIAICAAVGISDWQAIAEPCEADFDPAIPESPPIRDWQEAPDLDSFFGRDRELARLEQWIPTAKLILISGIGGIGKTALALAFADSIQLQFQGVIWRSLHHSPSVQALLDSLLSTLEGTSVTNLAKGTTQLLHHLKHRRYLLILDGLETILQSPELEKEYSHFLQTLNRDRHQSCILITTREQPQSVSLEGKTCQVLTLSGLRNTAALDLLKSRGLTGKELGISALIQLYRGNPFALKIVTPVIQTVFGGNVAAFLNQNTLIVGDRLRTLLHQQLERLSDLEREILYWLTIWQEPVSFCRLHTHFLVLVDPAALLEAIASLERRSLLESWFGEESSAFTLQPLVMKTVRDELVERATAEMQRVVQSHDIRYFKVLRSLMLVRPGTDDIAGDRIINQLRENLWQVYGATLPQTLQNVLALLSDKSPLAVGYIGCNAIALLQPLDL</sequence>